<dbReference type="GO" id="GO:0006633">
    <property type="term" value="P:fatty acid biosynthetic process"/>
    <property type="evidence" value="ECO:0007669"/>
    <property type="project" value="TreeGrafter"/>
</dbReference>
<comment type="similarity">
    <text evidence="1">Belongs to the short-chain dehydrogenases/reductases (SDR) family.</text>
</comment>
<dbReference type="SUPFAM" id="SSF51735">
    <property type="entry name" value="NAD(P)-binding Rossmann-fold domains"/>
    <property type="match status" value="1"/>
</dbReference>
<dbReference type="PRINTS" id="PR00080">
    <property type="entry name" value="SDRFAMILY"/>
</dbReference>
<dbReference type="InterPro" id="IPR020904">
    <property type="entry name" value="Sc_DH/Rdtase_CS"/>
</dbReference>
<name>A0AAN7TM98_9PEZI</name>
<dbReference type="PANTHER" id="PTHR42760:SF111">
    <property type="entry name" value="3-OXOACYL-(ACYL-CARRIER-PROTEIN) REDUCTASE (AFU_ORTHOLOGUE AFUA_1G10100)"/>
    <property type="match status" value="1"/>
</dbReference>
<evidence type="ECO:0000256" key="3">
    <source>
        <dbReference type="ARBA" id="ARBA00023002"/>
    </source>
</evidence>
<dbReference type="PRINTS" id="PR00081">
    <property type="entry name" value="GDHRDH"/>
</dbReference>
<evidence type="ECO:0000313" key="6">
    <source>
        <dbReference type="Proteomes" id="UP001310890"/>
    </source>
</evidence>
<organism evidence="5 6">
    <name type="scientific">Meristemomyces frigidus</name>
    <dbReference type="NCBI Taxonomy" id="1508187"/>
    <lineage>
        <taxon>Eukaryota</taxon>
        <taxon>Fungi</taxon>
        <taxon>Dikarya</taxon>
        <taxon>Ascomycota</taxon>
        <taxon>Pezizomycotina</taxon>
        <taxon>Dothideomycetes</taxon>
        <taxon>Dothideomycetidae</taxon>
        <taxon>Mycosphaerellales</taxon>
        <taxon>Teratosphaeriaceae</taxon>
        <taxon>Meristemomyces</taxon>
    </lineage>
</organism>
<dbReference type="Pfam" id="PF13561">
    <property type="entry name" value="adh_short_C2"/>
    <property type="match status" value="1"/>
</dbReference>
<accession>A0AAN7TM98</accession>
<evidence type="ECO:0000256" key="2">
    <source>
        <dbReference type="ARBA" id="ARBA00022857"/>
    </source>
</evidence>
<keyword evidence="3" id="KW-0560">Oxidoreductase</keyword>
<dbReference type="InterPro" id="IPR036291">
    <property type="entry name" value="NAD(P)-bd_dom_sf"/>
</dbReference>
<dbReference type="PANTHER" id="PTHR42760">
    <property type="entry name" value="SHORT-CHAIN DEHYDROGENASES/REDUCTASES FAMILY MEMBER"/>
    <property type="match status" value="1"/>
</dbReference>
<dbReference type="InterPro" id="IPR002347">
    <property type="entry name" value="SDR_fam"/>
</dbReference>
<proteinExistence type="inferred from homology"/>
<dbReference type="AlphaFoldDB" id="A0AAN7TM98"/>
<reference evidence="5" key="1">
    <citation type="submission" date="2023-08" db="EMBL/GenBank/DDBJ databases">
        <title>Black Yeasts Isolated from many extreme environments.</title>
        <authorList>
            <person name="Coleine C."/>
            <person name="Stajich J.E."/>
            <person name="Selbmann L."/>
        </authorList>
    </citation>
    <scope>NUCLEOTIDE SEQUENCE</scope>
    <source>
        <strain evidence="5">CCFEE 5401</strain>
    </source>
</reference>
<sequence length="790" mass="87432">MKAINASSGGEATEDIPLEYFVFSCGICQATLPEIYATTDSNQGFHSGSGDDEGIVTKMWIADCSHIFCGKHLSGGAVLFHPAGEQPITVCPQCSERGDQSAKSLYGIRGLQPGQLDAQIPVEWIQCPAVQFDGTIPGMEAVRFQYMSIARYAQGVTRHLKRAVRRQHAMHNEYLKEHKLRMHIQHDLDAAKAKLLDFNSMQAKLQKWETRKPVINHYLSIVHDMSNDIRVLRDQLEHLGYEVPQTNYAFDPGNDDRHSHRVRIDVHAAAHIYDNNLGSCPTKAVVPDEYSSSSLKRAKHAHHPNERQVEHFVLHREPRTSSRNMMPPPLPRNNLVSTQNDSGILSVQDQKRMKNIITYEPHISRGRESPKVDTRLHEHGDAMERVHETHSRLPFRTPQRGALPGAANEQGHGRPTEEPVAQDYVWSGSRELWPSTDEDGNETQPPFHCYSDNCLLEPQVKHQVANYSTLAQLSPHQQPAASISRPASRIATQLHTIQDGRSGIISATRSLQSHGQEPAASVLSPFFKRDAMLGGPRKVLKPGRQAPQSYAAQKGASVIINYTSDSSSEKAEKLANQLSTHHGVKCLSVQADLGTENGPAVRTLSFHLVNMVSNHFAHPKTRKLQIDIVINNAGVASKSALQDCTVDEFARLYNVNVRGPLLIMKAVEPHLPHDRSGRIVNVSSVSSSLGFEDDAMYGGTKAALEAMTRTWARELAERCTVNAVNPGPVATDMYAGTTEEFQRKMSNWTKSTPLAGIRPSVDRKDLVDGADVAGGRPVSSDHPLVFVVDY</sequence>
<evidence type="ECO:0000256" key="1">
    <source>
        <dbReference type="ARBA" id="ARBA00006484"/>
    </source>
</evidence>
<dbReference type="PROSITE" id="PS51300">
    <property type="entry name" value="NIRD"/>
    <property type="match status" value="1"/>
</dbReference>
<gene>
    <name evidence="5" type="ORF">LTR62_007294</name>
</gene>
<dbReference type="Proteomes" id="UP001310890">
    <property type="component" value="Unassembled WGS sequence"/>
</dbReference>
<dbReference type="PROSITE" id="PS00061">
    <property type="entry name" value="ADH_SHORT"/>
    <property type="match status" value="1"/>
</dbReference>
<keyword evidence="2" id="KW-0521">NADP</keyword>
<protein>
    <submittedName>
        <fullName evidence="5">Uncharacterized protein</fullName>
    </submittedName>
</protein>
<feature type="region of interest" description="Disordered" evidence="4">
    <location>
        <begin position="395"/>
        <end position="420"/>
    </location>
</feature>
<feature type="region of interest" description="Disordered" evidence="4">
    <location>
        <begin position="318"/>
        <end position="338"/>
    </location>
</feature>
<evidence type="ECO:0000313" key="5">
    <source>
        <dbReference type="EMBL" id="KAK5116620.1"/>
    </source>
</evidence>
<dbReference type="Gene3D" id="3.40.50.720">
    <property type="entry name" value="NAD(P)-binding Rossmann-like Domain"/>
    <property type="match status" value="1"/>
</dbReference>
<dbReference type="EMBL" id="JAVRRL010000007">
    <property type="protein sequence ID" value="KAK5116620.1"/>
    <property type="molecule type" value="Genomic_DNA"/>
</dbReference>
<dbReference type="GO" id="GO:0048038">
    <property type="term" value="F:quinone binding"/>
    <property type="evidence" value="ECO:0007669"/>
    <property type="project" value="TreeGrafter"/>
</dbReference>
<dbReference type="FunFam" id="3.40.50.720:FF:000374">
    <property type="entry name" value="3-oxoacyl-(Acyl-carrier-protein) reductase"/>
    <property type="match status" value="1"/>
</dbReference>
<dbReference type="CDD" id="cd00065">
    <property type="entry name" value="FYVE_like_SF"/>
    <property type="match status" value="1"/>
</dbReference>
<comment type="caution">
    <text evidence="5">The sequence shown here is derived from an EMBL/GenBank/DDBJ whole genome shotgun (WGS) entry which is preliminary data.</text>
</comment>
<dbReference type="GO" id="GO:0016616">
    <property type="term" value="F:oxidoreductase activity, acting on the CH-OH group of donors, NAD or NADP as acceptor"/>
    <property type="evidence" value="ECO:0007669"/>
    <property type="project" value="TreeGrafter"/>
</dbReference>
<dbReference type="CDD" id="cd05233">
    <property type="entry name" value="SDR_c"/>
    <property type="match status" value="1"/>
</dbReference>
<evidence type="ECO:0000256" key="4">
    <source>
        <dbReference type="SAM" id="MobiDB-lite"/>
    </source>
</evidence>